<dbReference type="EMBL" id="BEGY01000065">
    <property type="protein sequence ID" value="GAX81414.1"/>
    <property type="molecule type" value="Genomic_DNA"/>
</dbReference>
<proteinExistence type="predicted"/>
<evidence type="ECO:0000256" key="1">
    <source>
        <dbReference type="SAM" id="MobiDB-lite"/>
    </source>
</evidence>
<evidence type="ECO:0000313" key="2">
    <source>
        <dbReference type="EMBL" id="GAX81414.1"/>
    </source>
</evidence>
<feature type="compositionally biased region" description="Low complexity" evidence="1">
    <location>
        <begin position="98"/>
        <end position="118"/>
    </location>
</feature>
<evidence type="ECO:0000313" key="3">
    <source>
        <dbReference type="Proteomes" id="UP000232323"/>
    </source>
</evidence>
<comment type="caution">
    <text evidence="2">The sequence shown here is derived from an EMBL/GenBank/DDBJ whole genome shotgun (WGS) entry which is preliminary data.</text>
</comment>
<feature type="compositionally biased region" description="Polar residues" evidence="1">
    <location>
        <begin position="119"/>
        <end position="133"/>
    </location>
</feature>
<accession>A0A250XEA5</accession>
<dbReference type="AlphaFoldDB" id="A0A250XEA5"/>
<feature type="region of interest" description="Disordered" evidence="1">
    <location>
        <begin position="98"/>
        <end position="133"/>
    </location>
</feature>
<sequence length="186" mass="19165">MEWLQSMMTQQKAADDKDAAPETKIGAAGSRTLQTGGRLGSFSMITAPTSAVYTAVISSVTPTLDVVSDAKRATSLLDQPLAVAPSLPALTTAASVRASGSSTLSRSGSRNSSSGPARLSSSHNNNPETVISSSIKRQQMAAGVKIAIIALVSQYCKSVKSAVSTAQNAVNSILLERLKQHAGSSM</sequence>
<gene>
    <name evidence="2" type="ORF">CEUSTIGMA_g8844.t1</name>
</gene>
<dbReference type="Proteomes" id="UP000232323">
    <property type="component" value="Unassembled WGS sequence"/>
</dbReference>
<protein>
    <submittedName>
        <fullName evidence="2">Uncharacterized protein</fullName>
    </submittedName>
</protein>
<reference evidence="2 3" key="1">
    <citation type="submission" date="2017-08" db="EMBL/GenBank/DDBJ databases">
        <title>Acidophilic green algal genome provides insights into adaptation to an acidic environment.</title>
        <authorList>
            <person name="Hirooka S."/>
            <person name="Hirose Y."/>
            <person name="Kanesaki Y."/>
            <person name="Higuchi S."/>
            <person name="Fujiwara T."/>
            <person name="Onuma R."/>
            <person name="Era A."/>
            <person name="Ohbayashi R."/>
            <person name="Uzuka A."/>
            <person name="Nozaki H."/>
            <person name="Yoshikawa H."/>
            <person name="Miyagishima S.Y."/>
        </authorList>
    </citation>
    <scope>NUCLEOTIDE SEQUENCE [LARGE SCALE GENOMIC DNA]</scope>
    <source>
        <strain evidence="2 3">NIES-2499</strain>
    </source>
</reference>
<organism evidence="2 3">
    <name type="scientific">Chlamydomonas eustigma</name>
    <dbReference type="NCBI Taxonomy" id="1157962"/>
    <lineage>
        <taxon>Eukaryota</taxon>
        <taxon>Viridiplantae</taxon>
        <taxon>Chlorophyta</taxon>
        <taxon>core chlorophytes</taxon>
        <taxon>Chlorophyceae</taxon>
        <taxon>CS clade</taxon>
        <taxon>Chlamydomonadales</taxon>
        <taxon>Chlamydomonadaceae</taxon>
        <taxon>Chlamydomonas</taxon>
    </lineage>
</organism>
<keyword evidence="3" id="KW-1185">Reference proteome</keyword>
<name>A0A250XEA5_9CHLO</name>
<feature type="region of interest" description="Disordered" evidence="1">
    <location>
        <begin position="1"/>
        <end position="32"/>
    </location>
</feature>
<feature type="compositionally biased region" description="Polar residues" evidence="1">
    <location>
        <begin position="1"/>
        <end position="11"/>
    </location>
</feature>